<dbReference type="RefSeq" id="XP_018068494.1">
    <property type="nucleotide sequence ID" value="XM_018220093.1"/>
</dbReference>
<proteinExistence type="predicted"/>
<keyword evidence="1" id="KW-0808">Transferase</keyword>
<dbReference type="InterPro" id="IPR029063">
    <property type="entry name" value="SAM-dependent_MTases_sf"/>
</dbReference>
<dbReference type="Proteomes" id="UP000070700">
    <property type="component" value="Unassembled WGS sequence"/>
</dbReference>
<dbReference type="Gene3D" id="3.40.50.150">
    <property type="entry name" value="Vaccinia Virus protein VP39"/>
    <property type="match status" value="1"/>
</dbReference>
<evidence type="ECO:0000313" key="1">
    <source>
        <dbReference type="EMBL" id="KUJ14139.1"/>
    </source>
</evidence>
<dbReference type="AlphaFoldDB" id="A0A194X2B3"/>
<dbReference type="GO" id="GO:0008168">
    <property type="term" value="F:methyltransferase activity"/>
    <property type="evidence" value="ECO:0007669"/>
    <property type="project" value="UniProtKB-KW"/>
</dbReference>
<keyword evidence="2" id="KW-1185">Reference proteome</keyword>
<reference evidence="1 2" key="1">
    <citation type="submission" date="2015-10" db="EMBL/GenBank/DDBJ databases">
        <title>Full genome of DAOMC 229536 Phialocephala scopiformis, a fungal endophyte of spruce producing the potent anti-insectan compound rugulosin.</title>
        <authorList>
            <consortium name="DOE Joint Genome Institute"/>
            <person name="Walker A.K."/>
            <person name="Frasz S.L."/>
            <person name="Seifert K.A."/>
            <person name="Miller J.D."/>
            <person name="Mondo S.J."/>
            <person name="Labutti K."/>
            <person name="Lipzen A."/>
            <person name="Dockter R."/>
            <person name="Kennedy M."/>
            <person name="Grigoriev I.V."/>
            <person name="Spatafora J.W."/>
        </authorList>
    </citation>
    <scope>NUCLEOTIDE SEQUENCE [LARGE SCALE GENOMIC DNA]</scope>
    <source>
        <strain evidence="1 2">CBS 120377</strain>
    </source>
</reference>
<dbReference type="OrthoDB" id="506498at2759"/>
<dbReference type="PANTHER" id="PTHR43591">
    <property type="entry name" value="METHYLTRANSFERASE"/>
    <property type="match status" value="1"/>
</dbReference>
<dbReference type="EMBL" id="KQ947420">
    <property type="protein sequence ID" value="KUJ14139.1"/>
    <property type="molecule type" value="Genomic_DNA"/>
</dbReference>
<name>A0A194X2B3_MOLSC</name>
<dbReference type="Pfam" id="PF13489">
    <property type="entry name" value="Methyltransf_23"/>
    <property type="match status" value="1"/>
</dbReference>
<dbReference type="GeneID" id="28829819"/>
<dbReference type="InParanoid" id="A0A194X2B3"/>
<evidence type="ECO:0000313" key="2">
    <source>
        <dbReference type="Proteomes" id="UP000070700"/>
    </source>
</evidence>
<sequence length="320" mass="35840">MTTERVPSNSVQSNVGDEDIDARYDGFHHGAIADLRSEVASIQTLDPDFCVFIEENGRTYHAYKPGCLLLAQFPGVGRILDVGTGTGIWAIEFARQYPAAQVIGVDLSPMQPQRQFLPTNVQFQVADLEDPWTFPNRFDVVHCRSVFPCLNDPAGLIKQAHDALLPGGIFEMQDMSFRFNYDEGGTYAFGTALADWAGMLRFTARRAGKDWTCAERYKQDMQNAGFQDVQETVYRWPINGWPTDAAERRRGRISQENLLSALESLSYAPMTRYLNMSKEEVDAILIDVEKEINDTKIPAYLPIYVVHGRKPCSDPGVGGV</sequence>
<dbReference type="PANTHER" id="PTHR43591:SF102">
    <property type="entry name" value="S-ADENOSYL-L-METHIONINE-DEPENDENT METHYLTRANSFERASE"/>
    <property type="match status" value="1"/>
</dbReference>
<accession>A0A194X2B3</accession>
<dbReference type="SUPFAM" id="SSF53335">
    <property type="entry name" value="S-adenosyl-L-methionine-dependent methyltransferases"/>
    <property type="match status" value="1"/>
</dbReference>
<protein>
    <submittedName>
        <fullName evidence="1">S-adenosyl-L-methionine-dependent methyltransferase</fullName>
    </submittedName>
</protein>
<dbReference type="CDD" id="cd02440">
    <property type="entry name" value="AdoMet_MTases"/>
    <property type="match status" value="1"/>
</dbReference>
<dbReference type="KEGG" id="psco:LY89DRAFT_736188"/>
<gene>
    <name evidence="1" type="ORF">LY89DRAFT_736188</name>
</gene>
<organism evidence="1 2">
    <name type="scientific">Mollisia scopiformis</name>
    <name type="common">Conifer needle endophyte fungus</name>
    <name type="synonym">Phialocephala scopiformis</name>
    <dbReference type="NCBI Taxonomy" id="149040"/>
    <lineage>
        <taxon>Eukaryota</taxon>
        <taxon>Fungi</taxon>
        <taxon>Dikarya</taxon>
        <taxon>Ascomycota</taxon>
        <taxon>Pezizomycotina</taxon>
        <taxon>Leotiomycetes</taxon>
        <taxon>Helotiales</taxon>
        <taxon>Mollisiaceae</taxon>
        <taxon>Mollisia</taxon>
    </lineage>
</organism>
<keyword evidence="1" id="KW-0489">Methyltransferase</keyword>
<dbReference type="GO" id="GO:0032259">
    <property type="term" value="P:methylation"/>
    <property type="evidence" value="ECO:0007669"/>
    <property type="project" value="UniProtKB-KW"/>
</dbReference>